<dbReference type="GO" id="GO:0003677">
    <property type="term" value="F:DNA binding"/>
    <property type="evidence" value="ECO:0007669"/>
    <property type="project" value="UniProtKB-KW"/>
</dbReference>
<dbReference type="InterPro" id="IPR041657">
    <property type="entry name" value="HTH_17"/>
</dbReference>
<feature type="domain" description="Helix-turn-helix" evidence="1">
    <location>
        <begin position="162"/>
        <end position="209"/>
    </location>
</feature>
<gene>
    <name evidence="2" type="ORF">DXC07_17550</name>
</gene>
<evidence type="ECO:0000313" key="3">
    <source>
        <dbReference type="Proteomes" id="UP000261295"/>
    </source>
</evidence>
<comment type="caution">
    <text evidence="2">The sequence shown here is derived from an EMBL/GenBank/DDBJ whole genome shotgun (WGS) entry which is preliminary data.</text>
</comment>
<dbReference type="InterPro" id="IPR009061">
    <property type="entry name" value="DNA-bd_dom_put_sf"/>
</dbReference>
<sequence>MRKGNLKRIDTMRTKQEIKQAVAILCHKSDRLSLVQAEVLRGNMTEQQVFQKYVMEMAEDTRDETVFFAARDAARFAAGHIGLEELVPDVQSMTTTDFAAAGALGVVDEESDTILLSRKDFDRLLARIERLEQWTGLHRKASPGSAVPGTLPTNADMSDMMKQNEACRYLSCGKNTIKGYASRGLIHSYRQGKFTYYSRKELDKKIKRQREEVQP</sequence>
<keyword evidence="2" id="KW-0238">DNA-binding</keyword>
<evidence type="ECO:0000259" key="1">
    <source>
        <dbReference type="Pfam" id="PF12728"/>
    </source>
</evidence>
<reference evidence="2 3" key="1">
    <citation type="submission" date="2018-08" db="EMBL/GenBank/DDBJ databases">
        <title>A genome reference for cultivated species of the human gut microbiota.</title>
        <authorList>
            <person name="Zou Y."/>
            <person name="Xue W."/>
            <person name="Luo G."/>
        </authorList>
    </citation>
    <scope>NUCLEOTIDE SEQUENCE [LARGE SCALE GENOMIC DNA]</scope>
    <source>
        <strain evidence="2 3">OM07-9</strain>
    </source>
</reference>
<dbReference type="Pfam" id="PF12728">
    <property type="entry name" value="HTH_17"/>
    <property type="match status" value="1"/>
</dbReference>
<accession>A0A3E4XDL5</accession>
<evidence type="ECO:0000313" key="2">
    <source>
        <dbReference type="EMBL" id="RGM52534.1"/>
    </source>
</evidence>
<protein>
    <submittedName>
        <fullName evidence="2">DNA-binding protein</fullName>
    </submittedName>
</protein>
<dbReference type="SUPFAM" id="SSF46955">
    <property type="entry name" value="Putative DNA-binding domain"/>
    <property type="match status" value="1"/>
</dbReference>
<dbReference type="AlphaFoldDB" id="A0A3E4XDL5"/>
<organism evidence="2 3">
    <name type="scientific">Bacteroides uniformis</name>
    <dbReference type="NCBI Taxonomy" id="820"/>
    <lineage>
        <taxon>Bacteria</taxon>
        <taxon>Pseudomonadati</taxon>
        <taxon>Bacteroidota</taxon>
        <taxon>Bacteroidia</taxon>
        <taxon>Bacteroidales</taxon>
        <taxon>Bacteroidaceae</taxon>
        <taxon>Bacteroides</taxon>
    </lineage>
</organism>
<dbReference type="Proteomes" id="UP000261295">
    <property type="component" value="Unassembled WGS sequence"/>
</dbReference>
<proteinExistence type="predicted"/>
<dbReference type="EMBL" id="QSTL01000020">
    <property type="protein sequence ID" value="RGM52534.1"/>
    <property type="molecule type" value="Genomic_DNA"/>
</dbReference>
<name>A0A3E4XDL5_BACUN</name>